<feature type="transmembrane region" description="Helical" evidence="8">
    <location>
        <begin position="12"/>
        <end position="32"/>
    </location>
</feature>
<feature type="transmembrane region" description="Helical" evidence="8">
    <location>
        <begin position="284"/>
        <end position="307"/>
    </location>
</feature>
<evidence type="ECO:0000256" key="7">
    <source>
        <dbReference type="ARBA" id="ARBA00023136"/>
    </source>
</evidence>
<keyword evidence="10" id="KW-1185">Reference proteome</keyword>
<feature type="transmembrane region" description="Helical" evidence="8">
    <location>
        <begin position="245"/>
        <end position="272"/>
    </location>
</feature>
<name>A0A3N1XV38_9FIRM</name>
<dbReference type="PANTHER" id="PTHR30472:SF64">
    <property type="entry name" value="IRON(3+)-HYDROXAMATE IMPORT SYSTEM PERMEASE PROTEIN FHUG"/>
    <property type="match status" value="1"/>
</dbReference>
<sequence length="341" mass="36676">MKNKIIKTHYKILIALVLLLPILFFISMNAGYTRIGFSEILHILAGRGSIKDNIVVFQFRLPRIIIAMLVGAGFSLSGCILQGLTKNPLADPGLMGINAGAGIVVLIFMTLSGTMIMGKMISLPIFSLIGALITGSMIYILSNRKSYGISPIRLVLNGVAIQAGINAAMTLLILKLDDTQAEFLTAWQSGSIWNSTWKSMIALFPWILVGFLILIFMARKMDVLVMGDELSKGLGVAVIKEKRKLLFLAVALAAACVAISGNINFVGLIAPHLSRRLVGARHKILLPVCALVGAILVLVADIIARTVMEPAEIPTGIVVSVIGAPYFIFLLVKNRKAAGNK</sequence>
<dbReference type="CDD" id="cd06550">
    <property type="entry name" value="TM_ABC_iron-siderophores_like"/>
    <property type="match status" value="1"/>
</dbReference>
<keyword evidence="7 8" id="KW-0472">Membrane</keyword>
<dbReference type="AlphaFoldDB" id="A0A3N1XV38"/>
<dbReference type="GO" id="GO:0022857">
    <property type="term" value="F:transmembrane transporter activity"/>
    <property type="evidence" value="ECO:0007669"/>
    <property type="project" value="InterPro"/>
</dbReference>
<feature type="transmembrane region" description="Helical" evidence="8">
    <location>
        <begin position="96"/>
        <end position="117"/>
    </location>
</feature>
<feature type="transmembrane region" description="Helical" evidence="8">
    <location>
        <begin position="123"/>
        <end position="142"/>
    </location>
</feature>
<dbReference type="GO" id="GO:0033214">
    <property type="term" value="P:siderophore-iron import into cell"/>
    <property type="evidence" value="ECO:0007669"/>
    <property type="project" value="TreeGrafter"/>
</dbReference>
<dbReference type="RefSeq" id="WP_243115288.1">
    <property type="nucleotide sequence ID" value="NZ_RJVG01000002.1"/>
</dbReference>
<feature type="transmembrane region" description="Helical" evidence="8">
    <location>
        <begin position="313"/>
        <end position="332"/>
    </location>
</feature>
<dbReference type="GO" id="GO:0005886">
    <property type="term" value="C:plasma membrane"/>
    <property type="evidence" value="ECO:0007669"/>
    <property type="project" value="UniProtKB-SubCell"/>
</dbReference>
<organism evidence="9 10">
    <name type="scientific">Mobilisporobacter senegalensis</name>
    <dbReference type="NCBI Taxonomy" id="1329262"/>
    <lineage>
        <taxon>Bacteria</taxon>
        <taxon>Bacillati</taxon>
        <taxon>Bacillota</taxon>
        <taxon>Clostridia</taxon>
        <taxon>Lachnospirales</taxon>
        <taxon>Lachnospiraceae</taxon>
        <taxon>Mobilisporobacter</taxon>
    </lineage>
</organism>
<evidence type="ECO:0000256" key="4">
    <source>
        <dbReference type="ARBA" id="ARBA00022475"/>
    </source>
</evidence>
<proteinExistence type="inferred from homology"/>
<comment type="similarity">
    <text evidence="2">Belongs to the binding-protein-dependent transport system permease family. FecCD subfamily.</text>
</comment>
<comment type="subcellular location">
    <subcellularLocation>
        <location evidence="1">Cell membrane</location>
        <topology evidence="1">Multi-pass membrane protein</topology>
    </subcellularLocation>
</comment>
<dbReference type="PANTHER" id="PTHR30472">
    <property type="entry name" value="FERRIC ENTEROBACTIN TRANSPORT SYSTEM PERMEASE PROTEIN"/>
    <property type="match status" value="1"/>
</dbReference>
<dbReference type="SUPFAM" id="SSF81345">
    <property type="entry name" value="ABC transporter involved in vitamin B12 uptake, BtuC"/>
    <property type="match status" value="1"/>
</dbReference>
<dbReference type="EMBL" id="RJVG01000002">
    <property type="protein sequence ID" value="ROR30466.1"/>
    <property type="molecule type" value="Genomic_DNA"/>
</dbReference>
<keyword evidence="3" id="KW-0813">Transport</keyword>
<dbReference type="Gene3D" id="1.10.3470.10">
    <property type="entry name" value="ABC transporter involved in vitamin B12 uptake, BtuC"/>
    <property type="match status" value="1"/>
</dbReference>
<gene>
    <name evidence="9" type="ORF">EDD66_102117</name>
</gene>
<keyword evidence="5 8" id="KW-0812">Transmembrane</keyword>
<evidence type="ECO:0000256" key="6">
    <source>
        <dbReference type="ARBA" id="ARBA00022989"/>
    </source>
</evidence>
<dbReference type="Pfam" id="PF01032">
    <property type="entry name" value="FecCD"/>
    <property type="match status" value="1"/>
</dbReference>
<keyword evidence="6 8" id="KW-1133">Transmembrane helix</keyword>
<feature type="transmembrane region" description="Helical" evidence="8">
    <location>
        <begin position="196"/>
        <end position="216"/>
    </location>
</feature>
<evidence type="ECO:0000256" key="5">
    <source>
        <dbReference type="ARBA" id="ARBA00022692"/>
    </source>
</evidence>
<reference evidence="9 10" key="1">
    <citation type="submission" date="2018-11" db="EMBL/GenBank/DDBJ databases">
        <title>Genomic Encyclopedia of Type Strains, Phase IV (KMG-IV): sequencing the most valuable type-strain genomes for metagenomic binning, comparative biology and taxonomic classification.</title>
        <authorList>
            <person name="Goeker M."/>
        </authorList>
    </citation>
    <scope>NUCLEOTIDE SEQUENCE [LARGE SCALE GENOMIC DNA]</scope>
    <source>
        <strain evidence="9 10">DSM 26537</strain>
    </source>
</reference>
<dbReference type="InterPro" id="IPR000522">
    <property type="entry name" value="ABC_transptr_permease_BtuC"/>
</dbReference>
<accession>A0A3N1XV38</accession>
<evidence type="ECO:0000256" key="8">
    <source>
        <dbReference type="SAM" id="Phobius"/>
    </source>
</evidence>
<protein>
    <submittedName>
        <fullName evidence="9">Iron complex transport system permease protein</fullName>
    </submittedName>
</protein>
<evidence type="ECO:0000256" key="3">
    <source>
        <dbReference type="ARBA" id="ARBA00022448"/>
    </source>
</evidence>
<feature type="transmembrane region" description="Helical" evidence="8">
    <location>
        <begin position="64"/>
        <end position="84"/>
    </location>
</feature>
<keyword evidence="4" id="KW-1003">Cell membrane</keyword>
<evidence type="ECO:0000313" key="9">
    <source>
        <dbReference type="EMBL" id="ROR30466.1"/>
    </source>
</evidence>
<evidence type="ECO:0000256" key="2">
    <source>
        <dbReference type="ARBA" id="ARBA00007935"/>
    </source>
</evidence>
<evidence type="ECO:0000313" key="10">
    <source>
        <dbReference type="Proteomes" id="UP000273083"/>
    </source>
</evidence>
<dbReference type="Proteomes" id="UP000273083">
    <property type="component" value="Unassembled WGS sequence"/>
</dbReference>
<comment type="caution">
    <text evidence="9">The sequence shown here is derived from an EMBL/GenBank/DDBJ whole genome shotgun (WGS) entry which is preliminary data.</text>
</comment>
<dbReference type="InterPro" id="IPR037294">
    <property type="entry name" value="ABC_BtuC-like"/>
</dbReference>
<evidence type="ECO:0000256" key="1">
    <source>
        <dbReference type="ARBA" id="ARBA00004651"/>
    </source>
</evidence>
<feature type="transmembrane region" description="Helical" evidence="8">
    <location>
        <begin position="154"/>
        <end position="176"/>
    </location>
</feature>
<dbReference type="FunFam" id="1.10.3470.10:FF:000001">
    <property type="entry name" value="Vitamin B12 ABC transporter permease BtuC"/>
    <property type="match status" value="1"/>
</dbReference>